<evidence type="ECO:0000313" key="3">
    <source>
        <dbReference type="EnsemblProtists" id="EKX42056"/>
    </source>
</evidence>
<dbReference type="InterPro" id="IPR039448">
    <property type="entry name" value="Beta_helix"/>
</dbReference>
<dbReference type="SUPFAM" id="SSF51126">
    <property type="entry name" value="Pectin lyase-like"/>
    <property type="match status" value="1"/>
</dbReference>
<keyword evidence="4" id="KW-1185">Reference proteome</keyword>
<name>L1J0M0_GUITC</name>
<sequence>MWELGDRFENMLTNDWTNINLGSLTCVMNSDSEEVDENQVVPMSSLRDTLAFHNITEDEFYFKYRDYRPDFYFPFLDKPRPPLPQAFEVQLDELLEDFGEDGLEYGISHGIRPFTERDWKQNASQYVIPWLLQNAGRKAFPGDFDSIRQAVKDMRRTYNETLVIQAGDYWTSRRIAIHGPQNPREKKDCQAITLAGGPGHVRIWSQFEVGGLAVGRQKGLANVYLTKKSPKPTVMLCGDSQWGFDRCELRSLGGVSLLVCQQARAIVERCGLGGCGKKIFKATNVMSVTDDTMVMVRDCVMSFAEFGGARFYGNSKGIMSRSHVHHIGSYGLLVDANSNVTAWNCTFQKCSEGAITTR</sequence>
<dbReference type="KEGG" id="gtt:GUITHDRAFT_111909"/>
<gene>
    <name evidence="2" type="ORF">GUITHDRAFT_111909</name>
</gene>
<dbReference type="Gene3D" id="2.160.20.10">
    <property type="entry name" value="Single-stranded right-handed beta-helix, Pectin lyase-like"/>
    <property type="match status" value="1"/>
</dbReference>
<evidence type="ECO:0000313" key="4">
    <source>
        <dbReference type="Proteomes" id="UP000011087"/>
    </source>
</evidence>
<reference evidence="2 4" key="1">
    <citation type="journal article" date="2012" name="Nature">
        <title>Algal genomes reveal evolutionary mosaicism and the fate of nucleomorphs.</title>
        <authorList>
            <consortium name="DOE Joint Genome Institute"/>
            <person name="Curtis B.A."/>
            <person name="Tanifuji G."/>
            <person name="Burki F."/>
            <person name="Gruber A."/>
            <person name="Irimia M."/>
            <person name="Maruyama S."/>
            <person name="Arias M.C."/>
            <person name="Ball S.G."/>
            <person name="Gile G.H."/>
            <person name="Hirakawa Y."/>
            <person name="Hopkins J.F."/>
            <person name="Kuo A."/>
            <person name="Rensing S.A."/>
            <person name="Schmutz J."/>
            <person name="Symeonidi A."/>
            <person name="Elias M."/>
            <person name="Eveleigh R.J."/>
            <person name="Herman E.K."/>
            <person name="Klute M.J."/>
            <person name="Nakayama T."/>
            <person name="Obornik M."/>
            <person name="Reyes-Prieto A."/>
            <person name="Armbrust E.V."/>
            <person name="Aves S.J."/>
            <person name="Beiko R.G."/>
            <person name="Coutinho P."/>
            <person name="Dacks J.B."/>
            <person name="Durnford D.G."/>
            <person name="Fast N.M."/>
            <person name="Green B.R."/>
            <person name="Grisdale C.J."/>
            <person name="Hempel F."/>
            <person name="Henrissat B."/>
            <person name="Hoppner M.P."/>
            <person name="Ishida K."/>
            <person name="Kim E."/>
            <person name="Koreny L."/>
            <person name="Kroth P.G."/>
            <person name="Liu Y."/>
            <person name="Malik S.B."/>
            <person name="Maier U.G."/>
            <person name="McRose D."/>
            <person name="Mock T."/>
            <person name="Neilson J.A."/>
            <person name="Onodera N.T."/>
            <person name="Poole A.M."/>
            <person name="Pritham E.J."/>
            <person name="Richards T.A."/>
            <person name="Rocap G."/>
            <person name="Roy S.W."/>
            <person name="Sarai C."/>
            <person name="Schaack S."/>
            <person name="Shirato S."/>
            <person name="Slamovits C.H."/>
            <person name="Spencer D.F."/>
            <person name="Suzuki S."/>
            <person name="Worden A.Z."/>
            <person name="Zauner S."/>
            <person name="Barry K."/>
            <person name="Bell C."/>
            <person name="Bharti A.K."/>
            <person name="Crow J.A."/>
            <person name="Grimwood J."/>
            <person name="Kramer R."/>
            <person name="Lindquist E."/>
            <person name="Lucas S."/>
            <person name="Salamov A."/>
            <person name="McFadden G.I."/>
            <person name="Lane C.E."/>
            <person name="Keeling P.J."/>
            <person name="Gray M.W."/>
            <person name="Grigoriev I.V."/>
            <person name="Archibald J.M."/>
        </authorList>
    </citation>
    <scope>NUCLEOTIDE SEQUENCE</scope>
    <source>
        <strain evidence="2 4">CCMP2712</strain>
    </source>
</reference>
<protein>
    <recommendedName>
        <fullName evidence="1">Right handed beta helix domain-containing protein</fullName>
    </recommendedName>
</protein>
<dbReference type="EMBL" id="JH993019">
    <property type="protein sequence ID" value="EKX42056.1"/>
    <property type="molecule type" value="Genomic_DNA"/>
</dbReference>
<dbReference type="RefSeq" id="XP_005829036.1">
    <property type="nucleotide sequence ID" value="XM_005828979.1"/>
</dbReference>
<dbReference type="Pfam" id="PF13229">
    <property type="entry name" value="Beta_helix"/>
    <property type="match status" value="1"/>
</dbReference>
<dbReference type="EnsemblProtists" id="EKX42056">
    <property type="protein sequence ID" value="EKX42056"/>
    <property type="gene ID" value="GUITHDRAFT_111909"/>
</dbReference>
<dbReference type="Proteomes" id="UP000011087">
    <property type="component" value="Unassembled WGS sequence"/>
</dbReference>
<dbReference type="GeneID" id="17298677"/>
<evidence type="ECO:0000259" key="1">
    <source>
        <dbReference type="Pfam" id="PF13229"/>
    </source>
</evidence>
<dbReference type="HOGENOM" id="CLU_774899_0_0_1"/>
<reference evidence="3" key="3">
    <citation type="submission" date="2016-03" db="UniProtKB">
        <authorList>
            <consortium name="EnsemblProtists"/>
        </authorList>
    </citation>
    <scope>IDENTIFICATION</scope>
</reference>
<accession>L1J0M0</accession>
<reference evidence="4" key="2">
    <citation type="submission" date="2012-11" db="EMBL/GenBank/DDBJ databases">
        <authorList>
            <person name="Kuo A."/>
            <person name="Curtis B.A."/>
            <person name="Tanifuji G."/>
            <person name="Burki F."/>
            <person name="Gruber A."/>
            <person name="Irimia M."/>
            <person name="Maruyama S."/>
            <person name="Arias M.C."/>
            <person name="Ball S.G."/>
            <person name="Gile G.H."/>
            <person name="Hirakawa Y."/>
            <person name="Hopkins J.F."/>
            <person name="Rensing S.A."/>
            <person name="Schmutz J."/>
            <person name="Symeonidi A."/>
            <person name="Elias M."/>
            <person name="Eveleigh R.J."/>
            <person name="Herman E.K."/>
            <person name="Klute M.J."/>
            <person name="Nakayama T."/>
            <person name="Obornik M."/>
            <person name="Reyes-Prieto A."/>
            <person name="Armbrust E.V."/>
            <person name="Aves S.J."/>
            <person name="Beiko R.G."/>
            <person name="Coutinho P."/>
            <person name="Dacks J.B."/>
            <person name="Durnford D.G."/>
            <person name="Fast N.M."/>
            <person name="Green B.R."/>
            <person name="Grisdale C."/>
            <person name="Hempe F."/>
            <person name="Henrissat B."/>
            <person name="Hoppner M.P."/>
            <person name="Ishida K.-I."/>
            <person name="Kim E."/>
            <person name="Koreny L."/>
            <person name="Kroth P.G."/>
            <person name="Liu Y."/>
            <person name="Malik S.-B."/>
            <person name="Maier U.G."/>
            <person name="McRose D."/>
            <person name="Mock T."/>
            <person name="Neilson J.A."/>
            <person name="Onodera N.T."/>
            <person name="Poole A.M."/>
            <person name="Pritham E.J."/>
            <person name="Richards T.A."/>
            <person name="Rocap G."/>
            <person name="Roy S.W."/>
            <person name="Sarai C."/>
            <person name="Schaack S."/>
            <person name="Shirato S."/>
            <person name="Slamovits C.H."/>
            <person name="Spencer D.F."/>
            <person name="Suzuki S."/>
            <person name="Worden A.Z."/>
            <person name="Zauner S."/>
            <person name="Barry K."/>
            <person name="Bell C."/>
            <person name="Bharti A.K."/>
            <person name="Crow J.A."/>
            <person name="Grimwood J."/>
            <person name="Kramer R."/>
            <person name="Lindquist E."/>
            <person name="Lucas S."/>
            <person name="Salamov A."/>
            <person name="McFadden G.I."/>
            <person name="Lane C.E."/>
            <person name="Keeling P.J."/>
            <person name="Gray M.W."/>
            <person name="Grigoriev I.V."/>
            <person name="Archibald J.M."/>
        </authorList>
    </citation>
    <scope>NUCLEOTIDE SEQUENCE</scope>
    <source>
        <strain evidence="4">CCMP2712</strain>
    </source>
</reference>
<feature type="domain" description="Right handed beta helix" evidence="1">
    <location>
        <begin position="238"/>
        <end position="355"/>
    </location>
</feature>
<dbReference type="AlphaFoldDB" id="L1J0M0"/>
<proteinExistence type="predicted"/>
<dbReference type="PaxDb" id="55529-EKX42056"/>
<dbReference type="InterPro" id="IPR011050">
    <property type="entry name" value="Pectin_lyase_fold/virulence"/>
</dbReference>
<evidence type="ECO:0000313" key="2">
    <source>
        <dbReference type="EMBL" id="EKX42056.1"/>
    </source>
</evidence>
<dbReference type="InterPro" id="IPR012334">
    <property type="entry name" value="Pectin_lyas_fold"/>
</dbReference>
<organism evidence="2">
    <name type="scientific">Guillardia theta (strain CCMP2712)</name>
    <name type="common">Cryptophyte</name>
    <dbReference type="NCBI Taxonomy" id="905079"/>
    <lineage>
        <taxon>Eukaryota</taxon>
        <taxon>Cryptophyceae</taxon>
        <taxon>Pyrenomonadales</taxon>
        <taxon>Geminigeraceae</taxon>
        <taxon>Guillardia</taxon>
    </lineage>
</organism>